<dbReference type="InterPro" id="IPR000595">
    <property type="entry name" value="cNMP-bd_dom"/>
</dbReference>
<evidence type="ECO:0000313" key="5">
    <source>
        <dbReference type="EMBL" id="PWQ93220.1"/>
    </source>
</evidence>
<dbReference type="InterPro" id="IPR000644">
    <property type="entry name" value="CBS_dom"/>
</dbReference>
<accession>A0A317CA21</accession>
<dbReference type="AlphaFoldDB" id="A0A317CA21"/>
<keyword evidence="6" id="KW-1185">Reference proteome</keyword>
<dbReference type="InterPro" id="IPR018821">
    <property type="entry name" value="DUF294_put_nucleoTrafse_sb-bd"/>
</dbReference>
<evidence type="ECO:0000259" key="3">
    <source>
        <dbReference type="PROSITE" id="PS50042"/>
    </source>
</evidence>
<reference evidence="5 6" key="1">
    <citation type="submission" date="2018-05" db="EMBL/GenBank/DDBJ databases">
        <title>Leucothrix arctica sp. nov., isolated from Arctic seawater.</title>
        <authorList>
            <person name="Choi A."/>
            <person name="Baek K."/>
        </authorList>
    </citation>
    <scope>NUCLEOTIDE SEQUENCE [LARGE SCALE GENOMIC DNA]</scope>
    <source>
        <strain evidence="5 6">IMCC9719</strain>
    </source>
</reference>
<name>A0A317CA21_9GAMM</name>
<dbReference type="InterPro" id="IPR046342">
    <property type="entry name" value="CBS_dom_sf"/>
</dbReference>
<evidence type="ECO:0000259" key="4">
    <source>
        <dbReference type="PROSITE" id="PS51371"/>
    </source>
</evidence>
<dbReference type="InterPro" id="IPR051257">
    <property type="entry name" value="Diverse_CBS-Domain"/>
</dbReference>
<evidence type="ECO:0000256" key="1">
    <source>
        <dbReference type="ARBA" id="ARBA00023122"/>
    </source>
</evidence>
<keyword evidence="1 2" id="KW-0129">CBS domain</keyword>
<dbReference type="SUPFAM" id="SSF54631">
    <property type="entry name" value="CBS-domain pair"/>
    <property type="match status" value="1"/>
</dbReference>
<feature type="domain" description="CBS" evidence="4">
    <location>
        <begin position="156"/>
        <end position="212"/>
    </location>
</feature>
<dbReference type="Gene3D" id="2.60.120.10">
    <property type="entry name" value="Jelly Rolls"/>
    <property type="match status" value="1"/>
</dbReference>
<organism evidence="5 6">
    <name type="scientific">Leucothrix arctica</name>
    <dbReference type="NCBI Taxonomy" id="1481894"/>
    <lineage>
        <taxon>Bacteria</taxon>
        <taxon>Pseudomonadati</taxon>
        <taxon>Pseudomonadota</taxon>
        <taxon>Gammaproteobacteria</taxon>
        <taxon>Thiotrichales</taxon>
        <taxon>Thiotrichaceae</taxon>
        <taxon>Leucothrix</taxon>
    </lineage>
</organism>
<keyword evidence="5" id="KW-0808">Transferase</keyword>
<dbReference type="PANTHER" id="PTHR43080:SF2">
    <property type="entry name" value="CBS DOMAIN-CONTAINING PROTEIN"/>
    <property type="match status" value="1"/>
</dbReference>
<protein>
    <submittedName>
        <fullName evidence="5">Nucleotidyltransferase</fullName>
    </submittedName>
</protein>
<dbReference type="Pfam" id="PF00571">
    <property type="entry name" value="CBS"/>
    <property type="match status" value="2"/>
</dbReference>
<dbReference type="EMBL" id="QGKL01000043">
    <property type="protein sequence ID" value="PWQ93220.1"/>
    <property type="molecule type" value="Genomic_DNA"/>
</dbReference>
<dbReference type="Pfam" id="PF10335">
    <property type="entry name" value="DUF294_C"/>
    <property type="match status" value="1"/>
</dbReference>
<gene>
    <name evidence="5" type="ORF">DKT75_21270</name>
</gene>
<dbReference type="RefSeq" id="WP_109826869.1">
    <property type="nucleotide sequence ID" value="NZ_QGKL01000043.1"/>
</dbReference>
<dbReference type="InterPro" id="IPR018490">
    <property type="entry name" value="cNMP-bd_dom_sf"/>
</dbReference>
<dbReference type="CDD" id="cd05401">
    <property type="entry name" value="NT_GlnE_GlnD_like"/>
    <property type="match status" value="1"/>
</dbReference>
<evidence type="ECO:0000313" key="6">
    <source>
        <dbReference type="Proteomes" id="UP000245506"/>
    </source>
</evidence>
<dbReference type="SMART" id="SM00100">
    <property type="entry name" value="cNMP"/>
    <property type="match status" value="1"/>
</dbReference>
<comment type="caution">
    <text evidence="5">The sequence shown here is derived from an EMBL/GenBank/DDBJ whole genome shotgun (WGS) entry which is preliminary data.</text>
</comment>
<dbReference type="CDD" id="cd04587">
    <property type="entry name" value="CBS_pair_CAP-ED_NT_Pol-beta-like_DUF294_assoc"/>
    <property type="match status" value="1"/>
</dbReference>
<dbReference type="PROSITE" id="PS51371">
    <property type="entry name" value="CBS"/>
    <property type="match status" value="2"/>
</dbReference>
<feature type="domain" description="Cyclic nucleotide-binding" evidence="3">
    <location>
        <begin position="17"/>
        <end position="133"/>
    </location>
</feature>
<dbReference type="CDD" id="cd00038">
    <property type="entry name" value="CAP_ED"/>
    <property type="match status" value="1"/>
</dbReference>
<dbReference type="GO" id="GO:0008773">
    <property type="term" value="F:[protein-PII] uridylyltransferase activity"/>
    <property type="evidence" value="ECO:0007669"/>
    <property type="project" value="InterPro"/>
</dbReference>
<dbReference type="InterPro" id="IPR005105">
    <property type="entry name" value="GlnD_Uridyltrans_N"/>
</dbReference>
<dbReference type="Gene3D" id="3.10.580.10">
    <property type="entry name" value="CBS-domain"/>
    <property type="match status" value="1"/>
</dbReference>
<dbReference type="SMART" id="SM00116">
    <property type="entry name" value="CBS"/>
    <property type="match status" value="2"/>
</dbReference>
<feature type="domain" description="CBS" evidence="4">
    <location>
        <begin position="220"/>
        <end position="278"/>
    </location>
</feature>
<dbReference type="OrthoDB" id="9808528at2"/>
<dbReference type="SUPFAM" id="SSF51206">
    <property type="entry name" value="cAMP-binding domain-like"/>
    <property type="match status" value="1"/>
</dbReference>
<dbReference type="Pfam" id="PF00027">
    <property type="entry name" value="cNMP_binding"/>
    <property type="match status" value="1"/>
</dbReference>
<sequence>MEVEKLAIHDFLSKCMPLNKLSSDALTSVVKMMEIRYVRRDQTIFQIGDVNHDVFIIRQGAVEVTDAAGNLQGRYEEGEWIGFPSVLSQTPIAMFVKSIEDSLLYCLPAADFLALIKQHEVIQHFFSEKKQERLRNALRESRPGNYSLLALHLKDLAQTGLTLSPSISIHEAAVKMTEHHTSSALLIENDQLIGIVSDRDFRQRALVPRLDSSSPLRQIMTPNPYTLDSNAPASEAVLLMARRNIHHIPVVHPATKKVVGIVSNTDLLRSQSHNAVYLVGDIHKASDVETLKQLSAHLPKALVNMVRSSLPAYDIAHAISSIGQAITRRLITLAEQQYGPPPVPYAFVVAGSMARREQTAHTDQDNGMIISDDFVPELHDEYFVNIATVVSDGLDACGYIYCPGNIMATNPEWRQPVSVWRGYFNEWIDRPQPQALLYASTFFDLRHLYGDESLLAGLQKEVLEKTKEGTLFQAYIAANALGNQPPLGIFKGFVLEKNGDNIKALDFKKRGVTPVIDLARVYSLVMGLPLLNTFERLDAIAEAPGGISDERIADLKDAFEFISMTRLEHQAMQIEAGKEPDNYVPPEELSTLERRHLKDAFEVVATVQSTMASNFQANRFR</sequence>
<dbReference type="InterPro" id="IPR014710">
    <property type="entry name" value="RmlC-like_jellyroll"/>
</dbReference>
<dbReference type="Proteomes" id="UP000245506">
    <property type="component" value="Unassembled WGS sequence"/>
</dbReference>
<dbReference type="PANTHER" id="PTHR43080">
    <property type="entry name" value="CBS DOMAIN-CONTAINING PROTEIN CBSX3, MITOCHONDRIAL"/>
    <property type="match status" value="1"/>
</dbReference>
<dbReference type="PROSITE" id="PS50042">
    <property type="entry name" value="CNMP_BINDING_3"/>
    <property type="match status" value="1"/>
</dbReference>
<proteinExistence type="predicted"/>
<evidence type="ECO:0000256" key="2">
    <source>
        <dbReference type="PROSITE-ProRule" id="PRU00703"/>
    </source>
</evidence>
<dbReference type="Pfam" id="PF03445">
    <property type="entry name" value="DUF294"/>
    <property type="match status" value="1"/>
</dbReference>